<feature type="transmembrane region" description="Helical" evidence="1">
    <location>
        <begin position="126"/>
        <end position="149"/>
    </location>
</feature>
<dbReference type="PROSITE" id="PS51257">
    <property type="entry name" value="PROKAR_LIPOPROTEIN"/>
    <property type="match status" value="1"/>
</dbReference>
<evidence type="ECO:0000313" key="3">
    <source>
        <dbReference type="Proteomes" id="UP000277928"/>
    </source>
</evidence>
<keyword evidence="1" id="KW-1133">Transmembrane helix</keyword>
<sequence length="222" mass="24593">MYREPTALRHKIAAVTASVVFSCIVKDDDGDDDNDDDDNNKDATAVPLVALVYRSRCWRLLKTVAVGWWVGGAGGGSDGSSGSNSPVRRAYLTSYHHHPRWSTTNTFARRTSSLGSAMHQRQQQPLVNISCPIPTVVCVCMSVCVYVYAHVSVWKYTRTDKLGYFPLNKKNRLVLEAAAMDTPPLIPPQGKPRVCVYICVCVCMIVECARVAMRCDVSGHRR</sequence>
<keyword evidence="1" id="KW-0812">Transmembrane</keyword>
<dbReference type="EMBL" id="UYRX01000313">
    <property type="protein sequence ID" value="VDK79901.1"/>
    <property type="molecule type" value="Genomic_DNA"/>
</dbReference>
<gene>
    <name evidence="2" type="ORF">NLS_LOCUS4704</name>
</gene>
<organism evidence="2 3">
    <name type="scientific">Litomosoides sigmodontis</name>
    <name type="common">Filarial nematode worm</name>
    <dbReference type="NCBI Taxonomy" id="42156"/>
    <lineage>
        <taxon>Eukaryota</taxon>
        <taxon>Metazoa</taxon>
        <taxon>Ecdysozoa</taxon>
        <taxon>Nematoda</taxon>
        <taxon>Chromadorea</taxon>
        <taxon>Rhabditida</taxon>
        <taxon>Spirurina</taxon>
        <taxon>Spiruromorpha</taxon>
        <taxon>Filarioidea</taxon>
        <taxon>Onchocercidae</taxon>
        <taxon>Litomosoides</taxon>
    </lineage>
</organism>
<dbReference type="AlphaFoldDB" id="A0A3P6UR28"/>
<reference evidence="2 3" key="1">
    <citation type="submission" date="2018-08" db="EMBL/GenBank/DDBJ databases">
        <authorList>
            <person name="Laetsch R D."/>
            <person name="Stevens L."/>
            <person name="Kumar S."/>
            <person name="Blaxter L. M."/>
        </authorList>
    </citation>
    <scope>NUCLEOTIDE SEQUENCE [LARGE SCALE GENOMIC DNA]</scope>
</reference>
<evidence type="ECO:0000313" key="2">
    <source>
        <dbReference type="EMBL" id="VDK79901.1"/>
    </source>
</evidence>
<keyword evidence="1" id="KW-0472">Membrane</keyword>
<feature type="transmembrane region" description="Helical" evidence="1">
    <location>
        <begin position="194"/>
        <end position="213"/>
    </location>
</feature>
<evidence type="ECO:0000256" key="1">
    <source>
        <dbReference type="SAM" id="Phobius"/>
    </source>
</evidence>
<proteinExistence type="predicted"/>
<dbReference type="Proteomes" id="UP000277928">
    <property type="component" value="Unassembled WGS sequence"/>
</dbReference>
<protein>
    <submittedName>
        <fullName evidence="2">Uncharacterized protein</fullName>
    </submittedName>
</protein>
<name>A0A3P6UR28_LITSI</name>
<keyword evidence="3" id="KW-1185">Reference proteome</keyword>
<accession>A0A3P6UR28</accession>